<evidence type="ECO:0000259" key="2">
    <source>
        <dbReference type="Pfam" id="PF14200"/>
    </source>
</evidence>
<dbReference type="Proteomes" id="UP001166286">
    <property type="component" value="Unassembled WGS sequence"/>
</dbReference>
<keyword evidence="1" id="KW-0732">Signal</keyword>
<dbReference type="Gene3D" id="2.80.10.50">
    <property type="match status" value="1"/>
</dbReference>
<dbReference type="InterPro" id="IPR053169">
    <property type="entry name" value="MUG_Protein"/>
</dbReference>
<proteinExistence type="predicted"/>
<evidence type="ECO:0000313" key="3">
    <source>
        <dbReference type="EMBL" id="KAK0516547.1"/>
    </source>
</evidence>
<comment type="caution">
    <text evidence="3">The sequence shown here is derived from an EMBL/GenBank/DDBJ whole genome shotgun (WGS) entry which is preliminary data.</text>
</comment>
<dbReference type="PANTHER" id="PTHR47791">
    <property type="entry name" value="MEIOTICALLY UP-REGULATED GENE 191 PROTEIN"/>
    <property type="match status" value="1"/>
</dbReference>
<feature type="domain" description="Ricin B lectin" evidence="2">
    <location>
        <begin position="450"/>
        <end position="501"/>
    </location>
</feature>
<feature type="chain" id="PRO_5041327739" description="Ricin B lectin domain-containing protein" evidence="1">
    <location>
        <begin position="23"/>
        <end position="502"/>
    </location>
</feature>
<dbReference type="InterPro" id="IPR035992">
    <property type="entry name" value="Ricin_B-like_lectins"/>
</dbReference>
<gene>
    <name evidence="3" type="ORF">JMJ35_001150</name>
</gene>
<dbReference type="InterPro" id="IPR008928">
    <property type="entry name" value="6-hairpin_glycosidase_sf"/>
</dbReference>
<dbReference type="CDD" id="cd00161">
    <property type="entry name" value="beta-trefoil_Ricin-like"/>
    <property type="match status" value="1"/>
</dbReference>
<dbReference type="InterPro" id="IPR005198">
    <property type="entry name" value="Glyco_hydro_76"/>
</dbReference>
<name>A0AA39R7U9_9LECA</name>
<dbReference type="AlphaFoldDB" id="A0AA39R7U9"/>
<dbReference type="Pfam" id="PF14200">
    <property type="entry name" value="RicinB_lectin_2"/>
    <property type="match status" value="2"/>
</dbReference>
<dbReference type="InterPro" id="IPR000772">
    <property type="entry name" value="Ricin_B_lectin"/>
</dbReference>
<evidence type="ECO:0000313" key="4">
    <source>
        <dbReference type="Proteomes" id="UP001166286"/>
    </source>
</evidence>
<dbReference type="PROSITE" id="PS50231">
    <property type="entry name" value="RICIN_B_LECTIN"/>
    <property type="match status" value="1"/>
</dbReference>
<dbReference type="EMBL" id="JAFEKC020000002">
    <property type="protein sequence ID" value="KAK0516547.1"/>
    <property type="molecule type" value="Genomic_DNA"/>
</dbReference>
<dbReference type="GO" id="GO:0005975">
    <property type="term" value="P:carbohydrate metabolic process"/>
    <property type="evidence" value="ECO:0007669"/>
    <property type="project" value="InterPro"/>
</dbReference>
<feature type="signal peptide" evidence="1">
    <location>
        <begin position="1"/>
        <end position="22"/>
    </location>
</feature>
<dbReference type="PANTHER" id="PTHR47791:SF3">
    <property type="entry name" value="MEIOTICALLY UP-REGULATED GENE 191 PROTEIN"/>
    <property type="match status" value="1"/>
</dbReference>
<feature type="domain" description="Ricin B lectin" evidence="2">
    <location>
        <begin position="365"/>
        <end position="442"/>
    </location>
</feature>
<dbReference type="Pfam" id="PF03663">
    <property type="entry name" value="Glyco_hydro_76"/>
    <property type="match status" value="1"/>
</dbReference>
<organism evidence="3 4">
    <name type="scientific">Cladonia borealis</name>
    <dbReference type="NCBI Taxonomy" id="184061"/>
    <lineage>
        <taxon>Eukaryota</taxon>
        <taxon>Fungi</taxon>
        <taxon>Dikarya</taxon>
        <taxon>Ascomycota</taxon>
        <taxon>Pezizomycotina</taxon>
        <taxon>Lecanoromycetes</taxon>
        <taxon>OSLEUM clade</taxon>
        <taxon>Lecanoromycetidae</taxon>
        <taxon>Lecanorales</taxon>
        <taxon>Lecanorineae</taxon>
        <taxon>Cladoniaceae</taxon>
        <taxon>Cladonia</taxon>
    </lineage>
</organism>
<protein>
    <recommendedName>
        <fullName evidence="2">Ricin B lectin domain-containing protein</fullName>
    </recommendedName>
</protein>
<evidence type="ECO:0000256" key="1">
    <source>
        <dbReference type="SAM" id="SignalP"/>
    </source>
</evidence>
<sequence length="502" mass="56182">MELTALLAVVLGAFLTATRVTALSSTDAKTMYDAFNNAFLYTSDNGTAFYKRNLTSNAEDGSWTLDQDIYTVQDAYETTGDGDKLSLMTNLLNTWLYYNPPPWDGDGWNDDVGWYTLALMRGYMYTGNTDWYNQAKSGYDMAFARGWNETYNNGGIWECQPAPGDPPSTKCVLSNFSLGRVACMIYQATHNINYLNQCEQIYNWVWGTLFVPHTGQVIGCVIQTGVLQYGDDAYNQGMMADMANMLWLITGNENYLRDANMAISYAFSNVTKNGIFTSWNPNGTGWVDDFSRGAGRTIQNNRLWDTYHSDMVNNANSILANRRADLGITWNAWDTPTPEDMDLWPTQANDASTWLLWTPVDIPDVIGGIHTITNVATGQAIDSANNWGNDSSVIQSSSNSQQQQRWLFTQNSDASWNIVNLATWKSLDCGNGNNATNSTIIQSQFGRASNQRWWVEQEGNGTYKISNQQSQLALDSSGSKVDGYPLIQWPWNNGTRQLWTLG</sequence>
<dbReference type="SUPFAM" id="SSF48208">
    <property type="entry name" value="Six-hairpin glycosidases"/>
    <property type="match status" value="1"/>
</dbReference>
<accession>A0AA39R7U9</accession>
<dbReference type="Gene3D" id="1.50.10.20">
    <property type="match status" value="1"/>
</dbReference>
<reference evidence="3" key="1">
    <citation type="submission" date="2023-03" db="EMBL/GenBank/DDBJ databases">
        <title>Complete genome of Cladonia borealis.</title>
        <authorList>
            <person name="Park H."/>
        </authorList>
    </citation>
    <scope>NUCLEOTIDE SEQUENCE</scope>
    <source>
        <strain evidence="3">ANT050790</strain>
    </source>
</reference>
<keyword evidence="4" id="KW-1185">Reference proteome</keyword>
<dbReference type="SUPFAM" id="SSF50370">
    <property type="entry name" value="Ricin B-like lectins"/>
    <property type="match status" value="1"/>
</dbReference>